<dbReference type="InterPro" id="IPR021429">
    <property type="entry name" value="Mediator_Med24"/>
</dbReference>
<comment type="similarity">
    <text evidence="2">Belongs to the Mediator complex subunit 24 family.</text>
</comment>
<protein>
    <recommendedName>
        <fullName evidence="3">Mediator of RNA polymerase II transcription subunit 24</fullName>
    </recommendedName>
    <alternativeName>
        <fullName evidence="8">Mediator complex subunit 24</fullName>
    </alternativeName>
</protein>
<evidence type="ECO:0000256" key="1">
    <source>
        <dbReference type="ARBA" id="ARBA00004123"/>
    </source>
</evidence>
<dbReference type="PANTHER" id="PTHR12898:SF1">
    <property type="entry name" value="MEDIATOR OF RNA POLYMERASE II TRANSCRIPTION SUBUNIT 24"/>
    <property type="match status" value="1"/>
</dbReference>
<evidence type="ECO:0000256" key="4">
    <source>
        <dbReference type="ARBA" id="ARBA00023015"/>
    </source>
</evidence>
<accession>A0A7R9IKT1</accession>
<comment type="subcellular location">
    <subcellularLocation>
        <location evidence="1">Nucleus</location>
    </subcellularLocation>
</comment>
<gene>
    <name evidence="9" type="ORF">TTEB3V08_LOCUS8050</name>
</gene>
<evidence type="ECO:0000256" key="3">
    <source>
        <dbReference type="ARBA" id="ARBA00019693"/>
    </source>
</evidence>
<proteinExistence type="inferred from homology"/>
<sequence length="364" mass="40446">MRGPLLLSMTSKTSSLKALLLRAWRERWSDLQWGIHIKTILPRGVSGDVYNLADCILQQALVGPGPNQLVVSYLKHSLSSQGGITCRGKPEEGQLAASVLSIVQWLLSCLLHAIKNVSELRTDNMELTAMLDKPPIILNEMLKCDFMVAMLCLAKNECVDVYLDVVKKCQELETLLAQNLTLQTTLSVGDSLRKLCQLGSEKADPALDVSEPVTYCLQALLVIEVLQNPSADTQMFVNEMLMVKRLKGYSMARLHCEIMRACLISLNDVLGTSEESGWGAFVFLKIPYILRQLHHTTAGEAGEDKSVEFSQDIVDSFELLLQYTPLLDIMDARCSCNIVECLLRELAKVGLVTEPLVTLYSSKR</sequence>
<dbReference type="GO" id="GO:0016592">
    <property type="term" value="C:mediator complex"/>
    <property type="evidence" value="ECO:0007669"/>
    <property type="project" value="InterPro"/>
</dbReference>
<name>A0A7R9IKT1_9NEOP</name>
<dbReference type="GO" id="GO:0003712">
    <property type="term" value="F:transcription coregulator activity"/>
    <property type="evidence" value="ECO:0007669"/>
    <property type="project" value="TreeGrafter"/>
</dbReference>
<dbReference type="GO" id="GO:0060261">
    <property type="term" value="P:positive regulation of transcription initiation by RNA polymerase II"/>
    <property type="evidence" value="ECO:0007669"/>
    <property type="project" value="TreeGrafter"/>
</dbReference>
<keyword evidence="6" id="KW-0804">Transcription</keyword>
<dbReference type="PANTHER" id="PTHR12898">
    <property type="entry name" value="MEDIATOR OF RNA POLYMERASE II TRANSCRIPTION SUBUNIT 24"/>
    <property type="match status" value="1"/>
</dbReference>
<evidence type="ECO:0000256" key="2">
    <source>
        <dbReference type="ARBA" id="ARBA00007864"/>
    </source>
</evidence>
<evidence type="ECO:0000256" key="7">
    <source>
        <dbReference type="ARBA" id="ARBA00023242"/>
    </source>
</evidence>
<reference evidence="9" key="1">
    <citation type="submission" date="2020-11" db="EMBL/GenBank/DDBJ databases">
        <authorList>
            <person name="Tran Van P."/>
        </authorList>
    </citation>
    <scope>NUCLEOTIDE SEQUENCE</scope>
</reference>
<organism evidence="9">
    <name type="scientific">Timema tahoe</name>
    <dbReference type="NCBI Taxonomy" id="61484"/>
    <lineage>
        <taxon>Eukaryota</taxon>
        <taxon>Metazoa</taxon>
        <taxon>Ecdysozoa</taxon>
        <taxon>Arthropoda</taxon>
        <taxon>Hexapoda</taxon>
        <taxon>Insecta</taxon>
        <taxon>Pterygota</taxon>
        <taxon>Neoptera</taxon>
        <taxon>Polyneoptera</taxon>
        <taxon>Phasmatodea</taxon>
        <taxon>Timematodea</taxon>
        <taxon>Timematoidea</taxon>
        <taxon>Timematidae</taxon>
        <taxon>Timema</taxon>
    </lineage>
</organism>
<evidence type="ECO:0000256" key="5">
    <source>
        <dbReference type="ARBA" id="ARBA00023159"/>
    </source>
</evidence>
<dbReference type="AlphaFoldDB" id="A0A7R9IKT1"/>
<evidence type="ECO:0000313" key="9">
    <source>
        <dbReference type="EMBL" id="CAD7460109.1"/>
    </source>
</evidence>
<dbReference type="Pfam" id="PF11277">
    <property type="entry name" value="Med24_N"/>
    <property type="match status" value="2"/>
</dbReference>
<keyword evidence="5" id="KW-0010">Activator</keyword>
<keyword evidence="7" id="KW-0539">Nucleus</keyword>
<evidence type="ECO:0000256" key="6">
    <source>
        <dbReference type="ARBA" id="ARBA00023163"/>
    </source>
</evidence>
<dbReference type="EMBL" id="OE003401">
    <property type="protein sequence ID" value="CAD7460109.1"/>
    <property type="molecule type" value="Genomic_DNA"/>
</dbReference>
<evidence type="ECO:0000256" key="8">
    <source>
        <dbReference type="ARBA" id="ARBA00031960"/>
    </source>
</evidence>
<keyword evidence="4" id="KW-0805">Transcription regulation</keyword>